<dbReference type="Proteomes" id="UP000298763">
    <property type="component" value="Chromosome"/>
</dbReference>
<name>A0A4P8HL12_9BURK</name>
<evidence type="ECO:0000313" key="4">
    <source>
        <dbReference type="Proteomes" id="UP000584325"/>
    </source>
</evidence>
<gene>
    <name evidence="2" type="ORF">FCL38_08535</name>
    <name evidence="1" type="ORF">FHS02_002104</name>
</gene>
<evidence type="ECO:0000313" key="1">
    <source>
        <dbReference type="EMBL" id="MBB3221297.1"/>
    </source>
</evidence>
<dbReference type="RefSeq" id="WP_137313353.1">
    <property type="nucleotide sequence ID" value="NZ_CP040017.1"/>
</dbReference>
<sequence length="239" mass="26700">MNEIVQLMLEAHGGQPRWNGFSTLQAHLTQGGILWPLKGKGGMLDEVDVTIDLHRQWTSHAPFGAAGRRTSVTPQRAAIEAADGSVIEELLAPRASFGGFGLETPWSDLQLAYFVGYAMWNYLTLPFAFVQPGFEFEQLDDWRENGETWHRLRVLYPAAVATHNATQTFYVSPAGQLRRHDYDVDINGGTPAVHYFHDYTTVQGIALPTRHLIYVRDADLGHQPEPLVVSIVVSKARFS</sequence>
<dbReference type="AlphaFoldDB" id="A0A4P8HL12"/>
<protein>
    <submittedName>
        <fullName evidence="1">Uncharacterized protein</fullName>
    </submittedName>
</protein>
<dbReference type="OrthoDB" id="8746011at2"/>
<evidence type="ECO:0000313" key="2">
    <source>
        <dbReference type="EMBL" id="QCP10469.1"/>
    </source>
</evidence>
<reference evidence="2 3" key="1">
    <citation type="submission" date="2019-05" db="EMBL/GenBank/DDBJ databases">
        <title>Draft Genome Sequences of Six Type Strains of the Genus Massilia.</title>
        <authorList>
            <person name="Miess H."/>
            <person name="Frediansyhah A."/>
            <person name="Gross H."/>
        </authorList>
    </citation>
    <scope>NUCLEOTIDE SEQUENCE [LARGE SCALE GENOMIC DNA]</scope>
    <source>
        <strain evidence="2 3">DSMZ 26121</strain>
    </source>
</reference>
<evidence type="ECO:0000313" key="3">
    <source>
        <dbReference type="Proteomes" id="UP000298763"/>
    </source>
</evidence>
<accession>A0A4P8HL12</accession>
<dbReference type="EMBL" id="JACHXS010000003">
    <property type="protein sequence ID" value="MBB3221297.1"/>
    <property type="molecule type" value="Genomic_DNA"/>
</dbReference>
<organism evidence="1 4">
    <name type="scientific">Pseudoduganella umbonata</name>
    <dbReference type="NCBI Taxonomy" id="864828"/>
    <lineage>
        <taxon>Bacteria</taxon>
        <taxon>Pseudomonadati</taxon>
        <taxon>Pseudomonadota</taxon>
        <taxon>Betaproteobacteria</taxon>
        <taxon>Burkholderiales</taxon>
        <taxon>Oxalobacteraceae</taxon>
        <taxon>Telluria group</taxon>
        <taxon>Pseudoduganella</taxon>
    </lineage>
</organism>
<keyword evidence="3" id="KW-1185">Reference proteome</keyword>
<dbReference type="Proteomes" id="UP000584325">
    <property type="component" value="Unassembled WGS sequence"/>
</dbReference>
<reference evidence="1 4" key="2">
    <citation type="submission" date="2020-08" db="EMBL/GenBank/DDBJ databases">
        <title>Genomic Encyclopedia of Type Strains, Phase III (KMG-III): the genomes of soil and plant-associated and newly described type strains.</title>
        <authorList>
            <person name="Whitman W."/>
        </authorList>
    </citation>
    <scope>NUCLEOTIDE SEQUENCE [LARGE SCALE GENOMIC DNA]</scope>
    <source>
        <strain evidence="1 4">CECT 7753</strain>
    </source>
</reference>
<dbReference type="EMBL" id="CP040017">
    <property type="protein sequence ID" value="QCP10469.1"/>
    <property type="molecule type" value="Genomic_DNA"/>
</dbReference>
<proteinExistence type="predicted"/>